<keyword evidence="4" id="KW-1185">Reference proteome</keyword>
<evidence type="ECO:0000313" key="2">
    <source>
        <dbReference type="EMBL" id="MBC1376444.1"/>
    </source>
</evidence>
<feature type="transmembrane region" description="Helical" evidence="1">
    <location>
        <begin position="7"/>
        <end position="25"/>
    </location>
</feature>
<dbReference type="Proteomes" id="UP000518829">
    <property type="component" value="Unassembled WGS sequence"/>
</dbReference>
<evidence type="ECO:0000313" key="5">
    <source>
        <dbReference type="Proteomes" id="UP000558070"/>
    </source>
</evidence>
<feature type="transmembrane region" description="Helical" evidence="1">
    <location>
        <begin position="31"/>
        <end position="49"/>
    </location>
</feature>
<keyword evidence="1" id="KW-0812">Transmembrane</keyword>
<dbReference type="Proteomes" id="UP000558070">
    <property type="component" value="Unassembled WGS sequence"/>
</dbReference>
<evidence type="ECO:0000313" key="4">
    <source>
        <dbReference type="Proteomes" id="UP000518829"/>
    </source>
</evidence>
<dbReference type="EMBL" id="JAARPH010000005">
    <property type="protein sequence ID" value="MBC1376444.1"/>
    <property type="molecule type" value="Genomic_DNA"/>
</dbReference>
<dbReference type="RefSeq" id="WP_185319947.1">
    <property type="nucleotide sequence ID" value="NZ_JAARPH010000005.1"/>
</dbReference>
<reference evidence="4 5" key="1">
    <citation type="submission" date="2020-03" db="EMBL/GenBank/DDBJ databases">
        <title>Soil Listeria distribution.</title>
        <authorList>
            <person name="Liao J."/>
            <person name="Wiedmann M."/>
        </authorList>
    </citation>
    <scope>NUCLEOTIDE SEQUENCE [LARGE SCALE GENOMIC DNA]</scope>
    <source>
        <strain evidence="3 5">FSL L7-0072</strain>
        <strain evidence="2 4">FSL L7-1699</strain>
    </source>
</reference>
<dbReference type="EMBL" id="JAARZO010000005">
    <property type="protein sequence ID" value="MBC2288461.1"/>
    <property type="molecule type" value="Genomic_DNA"/>
</dbReference>
<name>A0A7X0ZJI0_9LIST</name>
<protein>
    <submittedName>
        <fullName evidence="3">Uncharacterized protein</fullName>
    </submittedName>
</protein>
<accession>A0A7X0ZJI0</accession>
<proteinExistence type="predicted"/>
<dbReference type="AlphaFoldDB" id="A0A7X0ZJI0"/>
<comment type="caution">
    <text evidence="3">The sequence shown here is derived from an EMBL/GenBank/DDBJ whole genome shotgun (WGS) entry which is preliminary data.</text>
</comment>
<keyword evidence="1" id="KW-1133">Transmembrane helix</keyword>
<gene>
    <name evidence="2" type="ORF">HB839_13000</name>
    <name evidence="3" type="ORF">HCB47_12640</name>
</gene>
<organism evidence="3 5">
    <name type="scientific">Listeria farberi</name>
    <dbReference type="NCBI Taxonomy" id="2713500"/>
    <lineage>
        <taxon>Bacteria</taxon>
        <taxon>Bacillati</taxon>
        <taxon>Bacillota</taxon>
        <taxon>Bacilli</taxon>
        <taxon>Bacillales</taxon>
        <taxon>Listeriaceae</taxon>
        <taxon>Listeria</taxon>
    </lineage>
</organism>
<keyword evidence="1" id="KW-0472">Membrane</keyword>
<sequence length="67" mass="7876">MNSFWKIFFTVILGFIALNIVLDIVGITLHFLFPVLVLGGIGYLLYRMWGNSPKHTSQRDKKDRYDW</sequence>
<evidence type="ECO:0000256" key="1">
    <source>
        <dbReference type="SAM" id="Phobius"/>
    </source>
</evidence>
<evidence type="ECO:0000313" key="3">
    <source>
        <dbReference type="EMBL" id="MBC2288461.1"/>
    </source>
</evidence>